<organism evidence="3 4">
    <name type="scientific">Alkaliphilus pronyensis</name>
    <dbReference type="NCBI Taxonomy" id="1482732"/>
    <lineage>
        <taxon>Bacteria</taxon>
        <taxon>Bacillati</taxon>
        <taxon>Bacillota</taxon>
        <taxon>Clostridia</taxon>
        <taxon>Peptostreptococcales</taxon>
        <taxon>Natronincolaceae</taxon>
        <taxon>Alkaliphilus</taxon>
    </lineage>
</organism>
<evidence type="ECO:0000313" key="3">
    <source>
        <dbReference type="EMBL" id="KAB3534717.1"/>
    </source>
</evidence>
<dbReference type="OrthoDB" id="9816120at2"/>
<gene>
    <name evidence="3" type="ORF">F8154_08305</name>
</gene>
<proteinExistence type="predicted"/>
<dbReference type="EMBL" id="WBZC01000026">
    <property type="protein sequence ID" value="KAB3534717.1"/>
    <property type="molecule type" value="Genomic_DNA"/>
</dbReference>
<keyword evidence="4" id="KW-1185">Reference proteome</keyword>
<feature type="signal peptide" evidence="2">
    <location>
        <begin position="1"/>
        <end position="21"/>
    </location>
</feature>
<dbReference type="PANTHER" id="PTHR44103">
    <property type="entry name" value="PROPROTEIN CONVERTASE P"/>
    <property type="match status" value="1"/>
</dbReference>
<reference evidence="3 4" key="1">
    <citation type="submission" date="2019-10" db="EMBL/GenBank/DDBJ databases">
        <title>Alkaliphilus serpentinus sp. nov. and Alkaliphilus pronyensis sp. nov., two novel anaerobic alkaliphilic species isolated from the serpentinized-hosted hydrothermal field of the Prony Bay (New Caledonia).</title>
        <authorList>
            <person name="Postec A."/>
        </authorList>
    </citation>
    <scope>NUCLEOTIDE SEQUENCE [LARGE SCALE GENOMIC DNA]</scope>
    <source>
        <strain evidence="3 4">LacV</strain>
    </source>
</reference>
<sequence length="1002" mass="113979">MFKKIAHATIVPLVLALLISAASIGIEASAITNEENSNKSKYGVNLLILYDDEGYLPLYQQMSQNLVIGSNVKATSIDQFNTSSLQQYDGAYLHISEGNNLEEEIVKELVSYVNNGGRLIMDHTIINSFPTAFTGVEGGKSVDIMDKALSYPDTGKDFQGIQKVAKAFEADYRAYARKPLKVNGLKVNTAEAVIAQGKEALFTVNSYNKGLVMVLSEFLPNFTKYITSFDFQHRGEENEYFQFFYAAGNWQFLNELVSTITKDKYGFSMKKVMGPYGRPAMAWQNHYEVLSSIGNKDMISWIDYLKNFHQVPTFSLVRGSYEWGQWHSTITYHLNQKDNKTPVFLGEEETSFYSNGRFIMDKNNDYLTFGKLPEYKSYYQKFTNNFRPYPYFVDWDGDELTDLLVGTYDGKIGLLKNIGTNEEPQYDDISYLKYNMGRDISIGENAAPTLLDYNGDGLMDIIVGSKKGKVFLLKNNEDGFSLPEFLYDTAGEKIEMTSDSAPFAKDLNGDDITDLVLGDGNGRVYIYEGTEGSEGLQFNTPQQLIFAGKPIPVERYATPHVGDYNNDGKMDILIGDGSGYIHIVIGTGNSFYYDGKLTTERKNIYGENLMYTGKNVVPFLVDYNNDGVMDLATGQLSFALTYDTAHEDFIHKKELAESLEYAKKNFIPVIPHIYFHSHKDNELEKREIELHMENYQKLGLPWGYTGTNQHTWRVNIDEPTQSFRNLMEYNVWYNFGFKVPNAPTDPTFAYDYLWPLPFVMMEGEEKLPLVLFEPAPFFMYFRGAYSNLASMDVPLSFFEHIEYKMEEGTKGNNLIKNMVSFAQEIRYKYNYAFVTEDQMAKTFINNFYTDYDVYIDGESIKLVTDTSRVPKHLAREYIGTGGVKLELGERYKSSSINTDALIQYEVADGLYVGIVNDLQLNIGGKDTSNPLHIIMVNSPVNYRWENETLVIQLNSKGMKQLKISSSSSLDIAGDNPIVEKEDNIYTITHYGEETEIRIKINQ</sequence>
<name>A0A6I0EZH3_9FIRM</name>
<dbReference type="Pfam" id="PF13517">
    <property type="entry name" value="FG-GAP_3"/>
    <property type="match status" value="1"/>
</dbReference>
<evidence type="ECO:0000313" key="4">
    <source>
        <dbReference type="Proteomes" id="UP000432715"/>
    </source>
</evidence>
<evidence type="ECO:0000256" key="2">
    <source>
        <dbReference type="SAM" id="SignalP"/>
    </source>
</evidence>
<dbReference type="RefSeq" id="WP_151861151.1">
    <property type="nucleotide sequence ID" value="NZ_WBZC01000026.1"/>
</dbReference>
<dbReference type="InterPro" id="IPR013517">
    <property type="entry name" value="FG-GAP"/>
</dbReference>
<dbReference type="AlphaFoldDB" id="A0A6I0EZH3"/>
<dbReference type="Gene3D" id="2.130.10.130">
    <property type="entry name" value="Integrin alpha, N-terminal"/>
    <property type="match status" value="2"/>
</dbReference>
<dbReference type="SUPFAM" id="SSF69318">
    <property type="entry name" value="Integrin alpha N-terminal domain"/>
    <property type="match status" value="1"/>
</dbReference>
<accession>A0A6I0EZH3</accession>
<evidence type="ECO:0000256" key="1">
    <source>
        <dbReference type="ARBA" id="ARBA00022729"/>
    </source>
</evidence>
<dbReference type="InterPro" id="IPR028994">
    <property type="entry name" value="Integrin_alpha_N"/>
</dbReference>
<keyword evidence="1 2" id="KW-0732">Signal</keyword>
<feature type="chain" id="PRO_5038864625" evidence="2">
    <location>
        <begin position="22"/>
        <end position="1002"/>
    </location>
</feature>
<protein>
    <submittedName>
        <fullName evidence="3">VCBS repeat-containing protein</fullName>
    </submittedName>
</protein>
<dbReference type="PANTHER" id="PTHR44103:SF1">
    <property type="entry name" value="PROPROTEIN CONVERTASE P"/>
    <property type="match status" value="1"/>
</dbReference>
<comment type="caution">
    <text evidence="3">The sequence shown here is derived from an EMBL/GenBank/DDBJ whole genome shotgun (WGS) entry which is preliminary data.</text>
</comment>
<dbReference type="Proteomes" id="UP000432715">
    <property type="component" value="Unassembled WGS sequence"/>
</dbReference>